<proteinExistence type="predicted"/>
<reference evidence="7 8" key="1">
    <citation type="journal article" date="2017" name="Front. Microbiol.">
        <title>Strong Genomic and Phenotypic Heterogeneity in the Aeromonas sobria Species Complex.</title>
        <authorList>
            <person name="Gauthier J."/>
            <person name="Vincent A.T."/>
            <person name="Charette S.J."/>
            <person name="Derome N."/>
        </authorList>
    </citation>
    <scope>NUCLEOTIDE SEQUENCE [LARGE SCALE GENOMIC DNA]</scope>
    <source>
        <strain evidence="7 8">JF2635</strain>
    </source>
</reference>
<dbReference type="Gene3D" id="1.20.1560.10">
    <property type="entry name" value="ABC transporter type 1, transmembrane domain"/>
    <property type="match status" value="1"/>
</dbReference>
<name>A0A2N3J4I5_AERSO</name>
<dbReference type="InterPro" id="IPR036640">
    <property type="entry name" value="ABC1_TM_sf"/>
</dbReference>
<dbReference type="InterPro" id="IPR027417">
    <property type="entry name" value="P-loop_NTPase"/>
</dbReference>
<dbReference type="PANTHER" id="PTHR24221">
    <property type="entry name" value="ATP-BINDING CASSETTE SUB-FAMILY B"/>
    <property type="match status" value="1"/>
</dbReference>
<dbReference type="InterPro" id="IPR011527">
    <property type="entry name" value="ABC1_TM_dom"/>
</dbReference>
<evidence type="ECO:0000313" key="8">
    <source>
        <dbReference type="Proteomes" id="UP000233526"/>
    </source>
</evidence>
<evidence type="ECO:0000256" key="5">
    <source>
        <dbReference type="SAM" id="Phobius"/>
    </source>
</evidence>
<dbReference type="SUPFAM" id="SSF52540">
    <property type="entry name" value="P-loop containing nucleoside triphosphate hydrolases"/>
    <property type="match status" value="1"/>
</dbReference>
<evidence type="ECO:0000259" key="6">
    <source>
        <dbReference type="PROSITE" id="PS50929"/>
    </source>
</evidence>
<comment type="subcellular location">
    <subcellularLocation>
        <location evidence="1">Cell membrane</location>
        <topology evidence="1">Multi-pass membrane protein</topology>
    </subcellularLocation>
</comment>
<feature type="transmembrane region" description="Helical" evidence="5">
    <location>
        <begin position="153"/>
        <end position="170"/>
    </location>
</feature>
<dbReference type="Pfam" id="PF00664">
    <property type="entry name" value="ABC_membrane"/>
    <property type="match status" value="1"/>
</dbReference>
<dbReference type="GO" id="GO:0034040">
    <property type="term" value="F:ATPase-coupled lipid transmembrane transporter activity"/>
    <property type="evidence" value="ECO:0007669"/>
    <property type="project" value="TreeGrafter"/>
</dbReference>
<evidence type="ECO:0000256" key="3">
    <source>
        <dbReference type="ARBA" id="ARBA00022989"/>
    </source>
</evidence>
<feature type="transmembrane region" description="Helical" evidence="5">
    <location>
        <begin position="129"/>
        <end position="147"/>
    </location>
</feature>
<dbReference type="AlphaFoldDB" id="A0A2N3J4I5"/>
<dbReference type="Pfam" id="PF00005">
    <property type="entry name" value="ABC_tran"/>
    <property type="match status" value="1"/>
</dbReference>
<dbReference type="PANTHER" id="PTHR24221:SF632">
    <property type="entry name" value="ATP-DEPENDENT LIPID A-CORE FLIPPASE"/>
    <property type="match status" value="1"/>
</dbReference>
<evidence type="ECO:0000313" key="7">
    <source>
        <dbReference type="EMBL" id="PKQ80872.1"/>
    </source>
</evidence>
<dbReference type="InterPro" id="IPR003439">
    <property type="entry name" value="ABC_transporter-like_ATP-bd"/>
</dbReference>
<organism evidence="7 8">
    <name type="scientific">Aeromonas sobria</name>
    <dbReference type="NCBI Taxonomy" id="646"/>
    <lineage>
        <taxon>Bacteria</taxon>
        <taxon>Pseudomonadati</taxon>
        <taxon>Pseudomonadota</taxon>
        <taxon>Gammaproteobacteria</taxon>
        <taxon>Aeromonadales</taxon>
        <taxon>Aeromonadaceae</taxon>
        <taxon>Aeromonas</taxon>
    </lineage>
</organism>
<dbReference type="PROSITE" id="PS50929">
    <property type="entry name" value="ABC_TM1F"/>
    <property type="match status" value="1"/>
</dbReference>
<dbReference type="RefSeq" id="WP_101316503.1">
    <property type="nucleotide sequence ID" value="NZ_CAWNSS010000025.1"/>
</dbReference>
<feature type="transmembrane region" description="Helical" evidence="5">
    <location>
        <begin position="43"/>
        <end position="66"/>
    </location>
</feature>
<dbReference type="GO" id="GO:0005524">
    <property type="term" value="F:ATP binding"/>
    <property type="evidence" value="ECO:0007669"/>
    <property type="project" value="InterPro"/>
</dbReference>
<keyword evidence="4 5" id="KW-0472">Membrane</keyword>
<dbReference type="InterPro" id="IPR039421">
    <property type="entry name" value="Type_1_exporter"/>
</dbReference>
<evidence type="ECO:0000256" key="2">
    <source>
        <dbReference type="ARBA" id="ARBA00022692"/>
    </source>
</evidence>
<dbReference type="EMBL" id="LJZX01000025">
    <property type="protein sequence ID" value="PKQ80872.1"/>
    <property type="molecule type" value="Genomic_DNA"/>
</dbReference>
<feature type="domain" description="ABC transmembrane type-1" evidence="6">
    <location>
        <begin position="14"/>
        <end position="295"/>
    </location>
</feature>
<accession>A0A2N3J4I5</accession>
<dbReference type="GO" id="GO:0005886">
    <property type="term" value="C:plasma membrane"/>
    <property type="evidence" value="ECO:0007669"/>
    <property type="project" value="UniProtKB-SubCell"/>
</dbReference>
<keyword evidence="3 5" id="KW-1133">Transmembrane helix</keyword>
<evidence type="ECO:0000256" key="4">
    <source>
        <dbReference type="ARBA" id="ARBA00023136"/>
    </source>
</evidence>
<protein>
    <recommendedName>
        <fullName evidence="6">ABC transmembrane type-1 domain-containing protein</fullName>
    </recommendedName>
</protein>
<evidence type="ECO:0000256" key="1">
    <source>
        <dbReference type="ARBA" id="ARBA00004651"/>
    </source>
</evidence>
<dbReference type="GO" id="GO:0016887">
    <property type="term" value="F:ATP hydrolysis activity"/>
    <property type="evidence" value="ECO:0007669"/>
    <property type="project" value="InterPro"/>
</dbReference>
<feature type="transmembrane region" description="Helical" evidence="5">
    <location>
        <begin position="240"/>
        <end position="260"/>
    </location>
</feature>
<feature type="transmembrane region" description="Helical" evidence="5">
    <location>
        <begin position="12"/>
        <end position="37"/>
    </location>
</feature>
<comment type="caution">
    <text evidence="7">The sequence shown here is derived from an EMBL/GenBank/DDBJ whole genome shotgun (WGS) entry which is preliminary data.</text>
</comment>
<dbReference type="GO" id="GO:0140359">
    <property type="term" value="F:ABC-type transporter activity"/>
    <property type="evidence" value="ECO:0007669"/>
    <property type="project" value="InterPro"/>
</dbReference>
<dbReference type="Gene3D" id="3.40.50.300">
    <property type="entry name" value="P-loop containing nucleotide triphosphate hydrolases"/>
    <property type="match status" value="1"/>
</dbReference>
<dbReference type="Proteomes" id="UP000233526">
    <property type="component" value="Unassembled WGS sequence"/>
</dbReference>
<gene>
    <name evidence="7" type="ORF">AOX56_11625</name>
</gene>
<keyword evidence="2 5" id="KW-0812">Transmembrane</keyword>
<sequence>MRSSLLLKIEHSPLLFMASLAMHLLALALPLALLQIYDRILPAQAYGTALFLVLGVGVAILLEAVLRYGRQVLFAGLGARYEAQLTARAIERFYQADVQAVEVRGSAVWLEAFRAIGQLRDFWSGQAGVALYELPFVLIYLVLIAYVGGLWLALIPAGLFILAVLLAWYLNEPLARVAKGCSDKEVVRNDQAWSLFSALNYLKGSGSEGLAAAVWQRRNGDVMAMQSELETRMGWVRENAVSFGQLATVLVVSLGAVSVIRGELTTGALAACTMLVGRSIGPAMATLGYWAQLQRMAAVQQRLSELLTLPSNELNSVDGEQYIPEGALVVEAPDLLAESLVIQPGEVVHLATGDPALTSHLLACVAGMVHDPAISVTVKGNPIAGFSQQAYGAHVMLVTRHLALVPGSILDNLTLYDARFNSAVGPLCEQLGLDTMFGRLRSGILTEVGPGTAEHLDEGLYQRIALIRALVRKPRVLLLDHAATGLDLDGQKRLATILTSLQGNTTVLIATYKEPLVSACQRAVLICGKRDRHV</sequence>
<dbReference type="SUPFAM" id="SSF90123">
    <property type="entry name" value="ABC transporter transmembrane region"/>
    <property type="match status" value="1"/>
</dbReference>